<evidence type="ECO:0000313" key="3">
    <source>
        <dbReference type="Proteomes" id="UP000027195"/>
    </source>
</evidence>
<evidence type="ECO:0000313" key="2">
    <source>
        <dbReference type="EMBL" id="KDQ12874.1"/>
    </source>
</evidence>
<accession>A0A067MBF5</accession>
<name>A0A067MBF5_BOTB1</name>
<sequence length="449" mass="51213">MSRTTGSRDTTRSLFTFAWPRALWDRRRMDSICEIVDCLDFYGPYVPQSSILARKGETAGSQVIYDTSNLERLAPADPSIKVTGRHCWVNLYSIDDRALRYTPPAPTTTHTRETALFKRYRQMIIIFGDYQSIPRQHALMPLVVVGDTSTSGWTKIFIRLCRNQGKLNWLRGPTTVFATPGSPQIQNSHSPFTFKMLDVLDEAKSLRLNNEDMDSDYSKARSRLGAARKEWEKRLEEAHETLNTERKATKSRTAPVPFEETPYGRVVQTLRDIPKPPPNSDSKGPNFTCIYVKGDGYKALASMANGAIKDDRMIGCKFEEWLDRFENQVETELRETNAWSEVAHHHYQRSYGAAEQEMKSFLANELAKARTGYEKQLLVAVVAEGYLEAASELSKDNGKALQIPSALLLEPPWDKILVQWKQTQRNPLPQILFRFVIHPHLAVKILCQI</sequence>
<reference evidence="3" key="1">
    <citation type="journal article" date="2014" name="Proc. Natl. Acad. Sci. U.S.A.">
        <title>Extensive sampling of basidiomycete genomes demonstrates inadequacy of the white-rot/brown-rot paradigm for wood decay fungi.</title>
        <authorList>
            <person name="Riley R."/>
            <person name="Salamov A.A."/>
            <person name="Brown D.W."/>
            <person name="Nagy L.G."/>
            <person name="Floudas D."/>
            <person name="Held B.W."/>
            <person name="Levasseur A."/>
            <person name="Lombard V."/>
            <person name="Morin E."/>
            <person name="Otillar R."/>
            <person name="Lindquist E.A."/>
            <person name="Sun H."/>
            <person name="LaButti K.M."/>
            <person name="Schmutz J."/>
            <person name="Jabbour D."/>
            <person name="Luo H."/>
            <person name="Baker S.E."/>
            <person name="Pisabarro A.G."/>
            <person name="Walton J.D."/>
            <person name="Blanchette R.A."/>
            <person name="Henrissat B."/>
            <person name="Martin F."/>
            <person name="Cullen D."/>
            <person name="Hibbett D.S."/>
            <person name="Grigoriev I.V."/>
        </authorList>
    </citation>
    <scope>NUCLEOTIDE SEQUENCE [LARGE SCALE GENOMIC DNA]</scope>
    <source>
        <strain evidence="3">FD-172 SS1</strain>
    </source>
</reference>
<keyword evidence="3" id="KW-1185">Reference proteome</keyword>
<gene>
    <name evidence="2" type="ORF">BOTBODRAFT_45525</name>
</gene>
<protein>
    <submittedName>
        <fullName evidence="2">Uncharacterized protein</fullName>
    </submittedName>
</protein>
<dbReference type="AlphaFoldDB" id="A0A067MBF5"/>
<feature type="coiled-coil region" evidence="1">
    <location>
        <begin position="221"/>
        <end position="252"/>
    </location>
</feature>
<keyword evidence="1" id="KW-0175">Coiled coil</keyword>
<dbReference type="HOGENOM" id="CLU_609689_0_0_1"/>
<dbReference type="EMBL" id="KL198047">
    <property type="protein sequence ID" value="KDQ12874.1"/>
    <property type="molecule type" value="Genomic_DNA"/>
</dbReference>
<evidence type="ECO:0000256" key="1">
    <source>
        <dbReference type="SAM" id="Coils"/>
    </source>
</evidence>
<organism evidence="2 3">
    <name type="scientific">Botryobasidium botryosum (strain FD-172 SS1)</name>
    <dbReference type="NCBI Taxonomy" id="930990"/>
    <lineage>
        <taxon>Eukaryota</taxon>
        <taxon>Fungi</taxon>
        <taxon>Dikarya</taxon>
        <taxon>Basidiomycota</taxon>
        <taxon>Agaricomycotina</taxon>
        <taxon>Agaricomycetes</taxon>
        <taxon>Cantharellales</taxon>
        <taxon>Botryobasidiaceae</taxon>
        <taxon>Botryobasidium</taxon>
    </lineage>
</organism>
<proteinExistence type="predicted"/>
<dbReference type="InParanoid" id="A0A067MBF5"/>
<dbReference type="Proteomes" id="UP000027195">
    <property type="component" value="Unassembled WGS sequence"/>
</dbReference>